<dbReference type="Proteomes" id="UP000555393">
    <property type="component" value="Unassembled WGS sequence"/>
</dbReference>
<evidence type="ECO:0000313" key="9">
    <source>
        <dbReference type="Proteomes" id="UP000555393"/>
    </source>
</evidence>
<evidence type="ECO:0000256" key="1">
    <source>
        <dbReference type="ARBA" id="ARBA00009986"/>
    </source>
</evidence>
<keyword evidence="9" id="KW-1185">Reference proteome</keyword>
<dbReference type="EMBL" id="JACIIU010000009">
    <property type="protein sequence ID" value="MBB6261567.1"/>
    <property type="molecule type" value="Genomic_DNA"/>
</dbReference>
<feature type="domain" description="Aldehyde dehydrogenase" evidence="7">
    <location>
        <begin position="4"/>
        <end position="459"/>
    </location>
</feature>
<dbReference type="PANTHER" id="PTHR11699">
    <property type="entry name" value="ALDEHYDE DEHYDROGENASE-RELATED"/>
    <property type="match status" value="1"/>
</dbReference>
<reference evidence="8 9" key="1">
    <citation type="submission" date="2020-08" db="EMBL/GenBank/DDBJ databases">
        <title>Genomic Encyclopedia of Type Strains, Phase IV (KMG-IV): sequencing the most valuable type-strain genomes for metagenomic binning, comparative biology and taxonomic classification.</title>
        <authorList>
            <person name="Goeker M."/>
        </authorList>
    </citation>
    <scope>NUCLEOTIDE SEQUENCE [LARGE SCALE GENOMIC DNA]</scope>
    <source>
        <strain evidence="8 9">DSM 22336</strain>
    </source>
</reference>
<evidence type="ECO:0000256" key="2">
    <source>
        <dbReference type="ARBA" id="ARBA00022857"/>
    </source>
</evidence>
<dbReference type="PROSITE" id="PS00070">
    <property type="entry name" value="ALDEHYDE_DEHYDR_CYS"/>
    <property type="match status" value="1"/>
</dbReference>
<dbReference type="InterPro" id="IPR029510">
    <property type="entry name" value="Ald_DH_CS_GLU"/>
</dbReference>
<dbReference type="SUPFAM" id="SSF53720">
    <property type="entry name" value="ALDH-like"/>
    <property type="match status" value="1"/>
</dbReference>
<sequence length="465" mass="49685">MSGEVFTSINPATGKVLAEIASCGKADVDLAVAAANRAFHQGVWSNKAPASRKKILLAWADLIERDAEYLALLECLDTGKPIRDTLAVDVGSSLNSMRWIAEAIDKIYDEVAPVPASALAMLRRRPLGVVAAIVPWNFPLNMAVIKIMPALAAGNSVILKPSELTSLTAIHIAHLAQEAGLPECVFSVITGYGPEAGRALALHMDVACLSFTGSTEVGKLLLGYAAQSNLKRVNLECGGKSANIIFGDIADPLKAAQRSADGIFQNMGQICNAGSRLLLQSSIHDEFVELLIKEAAGRISGDPLDPATLYGTMISDKHADRVRNFINSAEDEGAQLVVGGTGEHGTAIVPPTIFQDVKNDMKIAQEEIFGPVLSIIRFETEEEAIRIANDSPYGLAAGIWTGDVPRAMRMEPRLNTGFVWINTWRAGDISVPFGGVKQSGLGRDKSIHCFDEVTSTKSVWLDLGA</sequence>
<keyword evidence="3 6" id="KW-0560">Oxidoreductase</keyword>
<comment type="caution">
    <text evidence="8">The sequence shown here is derived from an EMBL/GenBank/DDBJ whole genome shotgun (WGS) entry which is preliminary data.</text>
</comment>
<keyword evidence="2" id="KW-0521">NADP</keyword>
<dbReference type="FunFam" id="3.40.309.10:FF:000012">
    <property type="entry name" value="Betaine aldehyde dehydrogenase"/>
    <property type="match status" value="1"/>
</dbReference>
<dbReference type="InterPro" id="IPR016160">
    <property type="entry name" value="Ald_DH_CS_CYS"/>
</dbReference>
<feature type="active site" evidence="5">
    <location>
        <position position="236"/>
    </location>
</feature>
<evidence type="ECO:0000256" key="5">
    <source>
        <dbReference type="PROSITE-ProRule" id="PRU10007"/>
    </source>
</evidence>
<evidence type="ECO:0000256" key="4">
    <source>
        <dbReference type="ARBA" id="ARBA00023097"/>
    </source>
</evidence>
<dbReference type="InterPro" id="IPR016162">
    <property type="entry name" value="Ald_DH_N"/>
</dbReference>
<evidence type="ECO:0000313" key="8">
    <source>
        <dbReference type="EMBL" id="MBB6261567.1"/>
    </source>
</evidence>
<dbReference type="Gene3D" id="3.40.605.10">
    <property type="entry name" value="Aldehyde Dehydrogenase, Chain A, domain 1"/>
    <property type="match status" value="1"/>
</dbReference>
<evidence type="ECO:0000259" key="7">
    <source>
        <dbReference type="Pfam" id="PF00171"/>
    </source>
</evidence>
<dbReference type="GO" id="GO:0004030">
    <property type="term" value="F:aldehyde dehydrogenase [NAD(P)+] activity"/>
    <property type="evidence" value="ECO:0007669"/>
    <property type="project" value="UniProtKB-ARBA"/>
</dbReference>
<accession>A0A841LYI6</accession>
<dbReference type="FunFam" id="3.40.605.10:FF:000001">
    <property type="entry name" value="Aldehyde dehydrogenase 1"/>
    <property type="match status" value="1"/>
</dbReference>
<dbReference type="InterPro" id="IPR016161">
    <property type="entry name" value="Ald_DH/histidinol_DH"/>
</dbReference>
<dbReference type="InterPro" id="IPR015590">
    <property type="entry name" value="Aldehyde_DH_dom"/>
</dbReference>
<keyword evidence="4" id="KW-0558">Oxidation</keyword>
<organism evidence="8 9">
    <name type="scientific">Paenochrobactrum gallinarii</name>
    <dbReference type="NCBI Taxonomy" id="643673"/>
    <lineage>
        <taxon>Bacteria</taxon>
        <taxon>Pseudomonadati</taxon>
        <taxon>Pseudomonadota</taxon>
        <taxon>Alphaproteobacteria</taxon>
        <taxon>Hyphomicrobiales</taxon>
        <taxon>Brucellaceae</taxon>
        <taxon>Paenochrobactrum</taxon>
    </lineage>
</organism>
<dbReference type="AlphaFoldDB" id="A0A841LYI6"/>
<evidence type="ECO:0000256" key="3">
    <source>
        <dbReference type="ARBA" id="ARBA00023002"/>
    </source>
</evidence>
<comment type="similarity">
    <text evidence="1 6">Belongs to the aldehyde dehydrogenase family.</text>
</comment>
<dbReference type="Pfam" id="PF00171">
    <property type="entry name" value="Aldedh"/>
    <property type="match status" value="1"/>
</dbReference>
<proteinExistence type="inferred from homology"/>
<dbReference type="Gene3D" id="3.40.309.10">
    <property type="entry name" value="Aldehyde Dehydrogenase, Chain A, domain 2"/>
    <property type="match status" value="1"/>
</dbReference>
<evidence type="ECO:0000256" key="6">
    <source>
        <dbReference type="RuleBase" id="RU003345"/>
    </source>
</evidence>
<dbReference type="CDD" id="cd07112">
    <property type="entry name" value="ALDH_GABALDH-PuuC"/>
    <property type="match status" value="1"/>
</dbReference>
<gene>
    <name evidence="8" type="ORF">FHS77_002123</name>
</gene>
<dbReference type="PROSITE" id="PS00687">
    <property type="entry name" value="ALDEHYDE_DEHYDR_GLU"/>
    <property type="match status" value="1"/>
</dbReference>
<protein>
    <submittedName>
        <fullName evidence="8">Acyl-CoA reductase-like NAD-dependent aldehyde dehydrogenase</fullName>
    </submittedName>
</protein>
<name>A0A841LYI6_9HYPH</name>
<dbReference type="InterPro" id="IPR016163">
    <property type="entry name" value="Ald_DH_C"/>
</dbReference>
<dbReference type="RefSeq" id="WP_246431290.1">
    <property type="nucleotide sequence ID" value="NZ_JACIIU010000009.1"/>
</dbReference>